<dbReference type="SMART" id="SM00220">
    <property type="entry name" value="S_TKc"/>
    <property type="match status" value="1"/>
</dbReference>
<feature type="compositionally biased region" description="Polar residues" evidence="6">
    <location>
        <begin position="1033"/>
        <end position="1043"/>
    </location>
</feature>
<keyword evidence="2" id="KW-0808">Transferase</keyword>
<dbReference type="Gene3D" id="1.10.510.10">
    <property type="entry name" value="Transferase(Phosphotransferase) domain 1"/>
    <property type="match status" value="1"/>
</dbReference>
<feature type="region of interest" description="Disordered" evidence="6">
    <location>
        <begin position="953"/>
        <end position="1147"/>
    </location>
</feature>
<feature type="compositionally biased region" description="Basic and acidic residues" evidence="6">
    <location>
        <begin position="297"/>
        <end position="308"/>
    </location>
</feature>
<evidence type="ECO:0000313" key="10">
    <source>
        <dbReference type="Proteomes" id="UP001142393"/>
    </source>
</evidence>
<feature type="region of interest" description="Disordered" evidence="6">
    <location>
        <begin position="297"/>
        <end position="531"/>
    </location>
</feature>
<evidence type="ECO:0000259" key="7">
    <source>
        <dbReference type="PROSITE" id="PS50011"/>
    </source>
</evidence>
<feature type="region of interest" description="Disordered" evidence="6">
    <location>
        <begin position="708"/>
        <end position="740"/>
    </location>
</feature>
<feature type="compositionally biased region" description="Polar residues" evidence="6">
    <location>
        <begin position="1323"/>
        <end position="1335"/>
    </location>
</feature>
<feature type="compositionally biased region" description="Polar residues" evidence="6">
    <location>
        <begin position="182"/>
        <end position="200"/>
    </location>
</feature>
<feature type="domain" description="Protein kinase" evidence="7">
    <location>
        <begin position="540"/>
        <end position="845"/>
    </location>
</feature>
<evidence type="ECO:0000256" key="4">
    <source>
        <dbReference type="ARBA" id="ARBA00022777"/>
    </source>
</evidence>
<feature type="compositionally biased region" description="Acidic residues" evidence="6">
    <location>
        <begin position="887"/>
        <end position="907"/>
    </location>
</feature>
<feature type="compositionally biased region" description="Basic and acidic residues" evidence="6">
    <location>
        <begin position="1010"/>
        <end position="1023"/>
    </location>
</feature>
<feature type="compositionally biased region" description="Low complexity" evidence="6">
    <location>
        <begin position="488"/>
        <end position="499"/>
    </location>
</feature>
<evidence type="ECO:0000256" key="2">
    <source>
        <dbReference type="ARBA" id="ARBA00022679"/>
    </source>
</evidence>
<evidence type="ECO:0000313" key="9">
    <source>
        <dbReference type="EMBL" id="KAJ3739772.1"/>
    </source>
</evidence>
<dbReference type="InterPro" id="IPR000719">
    <property type="entry name" value="Prot_kinase_dom"/>
</dbReference>
<feature type="compositionally biased region" description="Acidic residues" evidence="6">
    <location>
        <begin position="1110"/>
        <end position="1134"/>
    </location>
</feature>
<dbReference type="CDD" id="cd05123">
    <property type="entry name" value="STKc_AGC"/>
    <property type="match status" value="1"/>
</dbReference>
<keyword evidence="4" id="KW-0418">Kinase</keyword>
<dbReference type="Pfam" id="PF00069">
    <property type="entry name" value="Pkinase"/>
    <property type="match status" value="1"/>
</dbReference>
<feature type="compositionally biased region" description="Polar residues" evidence="6">
    <location>
        <begin position="510"/>
        <end position="523"/>
    </location>
</feature>
<feature type="compositionally biased region" description="Polar residues" evidence="6">
    <location>
        <begin position="917"/>
        <end position="930"/>
    </location>
</feature>
<dbReference type="Gene3D" id="3.30.200.20">
    <property type="entry name" value="Phosphorylase Kinase, domain 1"/>
    <property type="match status" value="1"/>
</dbReference>
<dbReference type="PANTHER" id="PTHR24351">
    <property type="entry name" value="RIBOSOMAL PROTEIN S6 KINASE"/>
    <property type="match status" value="1"/>
</dbReference>
<feature type="compositionally biased region" description="Polar residues" evidence="6">
    <location>
        <begin position="1279"/>
        <end position="1291"/>
    </location>
</feature>
<proteinExistence type="predicted"/>
<dbReference type="InterPro" id="IPR011009">
    <property type="entry name" value="Kinase-like_dom_sf"/>
</dbReference>
<accession>A0A9W8TT42</accession>
<dbReference type="EMBL" id="JANVFU010000017">
    <property type="protein sequence ID" value="KAJ3739772.1"/>
    <property type="molecule type" value="Genomic_DNA"/>
</dbReference>
<evidence type="ECO:0000256" key="6">
    <source>
        <dbReference type="SAM" id="MobiDB-lite"/>
    </source>
</evidence>
<feature type="compositionally biased region" description="Polar residues" evidence="6">
    <location>
        <begin position="468"/>
        <end position="483"/>
    </location>
</feature>
<feature type="compositionally biased region" description="Polar residues" evidence="6">
    <location>
        <begin position="376"/>
        <end position="393"/>
    </location>
</feature>
<feature type="domain" description="AGC-kinase C-terminal" evidence="8">
    <location>
        <begin position="846"/>
        <end position="960"/>
    </location>
</feature>
<feature type="compositionally biased region" description="Basic and acidic residues" evidence="6">
    <location>
        <begin position="1097"/>
        <end position="1107"/>
    </location>
</feature>
<gene>
    <name evidence="9" type="ORF">DFH05DRAFT_1512756</name>
</gene>
<dbReference type="PROSITE" id="PS00108">
    <property type="entry name" value="PROTEIN_KINASE_ST"/>
    <property type="match status" value="1"/>
</dbReference>
<dbReference type="PROSITE" id="PS50011">
    <property type="entry name" value="PROTEIN_KINASE_DOM"/>
    <property type="match status" value="1"/>
</dbReference>
<dbReference type="Proteomes" id="UP001142393">
    <property type="component" value="Unassembled WGS sequence"/>
</dbReference>
<dbReference type="SUPFAM" id="SSF56112">
    <property type="entry name" value="Protein kinase-like (PK-like)"/>
    <property type="match status" value="1"/>
</dbReference>
<feature type="region of interest" description="Disordered" evidence="6">
    <location>
        <begin position="86"/>
        <end position="109"/>
    </location>
</feature>
<evidence type="ECO:0000256" key="3">
    <source>
        <dbReference type="ARBA" id="ARBA00022741"/>
    </source>
</evidence>
<dbReference type="InterPro" id="IPR045270">
    <property type="entry name" value="STKc_AGC"/>
</dbReference>
<evidence type="ECO:0008006" key="11">
    <source>
        <dbReference type="Google" id="ProtNLM"/>
    </source>
</evidence>
<dbReference type="GO" id="GO:0004674">
    <property type="term" value="F:protein serine/threonine kinase activity"/>
    <property type="evidence" value="ECO:0007669"/>
    <property type="project" value="UniProtKB-KW"/>
</dbReference>
<feature type="compositionally biased region" description="Basic and acidic residues" evidence="6">
    <location>
        <begin position="354"/>
        <end position="373"/>
    </location>
</feature>
<dbReference type="InterPro" id="IPR008271">
    <property type="entry name" value="Ser/Thr_kinase_AS"/>
</dbReference>
<feature type="compositionally biased region" description="Basic and acidic residues" evidence="6">
    <location>
        <begin position="322"/>
        <end position="338"/>
    </location>
</feature>
<evidence type="ECO:0000256" key="5">
    <source>
        <dbReference type="ARBA" id="ARBA00022840"/>
    </source>
</evidence>
<feature type="compositionally biased region" description="Low complexity" evidence="6">
    <location>
        <begin position="1177"/>
        <end position="1196"/>
    </location>
</feature>
<reference evidence="9 10" key="1">
    <citation type="journal article" date="2023" name="Proc. Natl. Acad. Sci. U.S.A.">
        <title>A global phylogenomic analysis of the shiitake genus Lentinula.</title>
        <authorList>
            <person name="Sierra-Patev S."/>
            <person name="Min B."/>
            <person name="Naranjo-Ortiz M."/>
            <person name="Looney B."/>
            <person name="Konkel Z."/>
            <person name="Slot J.C."/>
            <person name="Sakamoto Y."/>
            <person name="Steenwyk J.L."/>
            <person name="Rokas A."/>
            <person name="Carro J."/>
            <person name="Camarero S."/>
            <person name="Ferreira P."/>
            <person name="Molpeceres G."/>
            <person name="Ruiz-Duenas F.J."/>
            <person name="Serrano A."/>
            <person name="Henrissat B."/>
            <person name="Drula E."/>
            <person name="Hughes K.W."/>
            <person name="Mata J.L."/>
            <person name="Ishikawa N.K."/>
            <person name="Vargas-Isla R."/>
            <person name="Ushijima S."/>
            <person name="Smith C.A."/>
            <person name="Donoghue J."/>
            <person name="Ahrendt S."/>
            <person name="Andreopoulos W."/>
            <person name="He G."/>
            <person name="LaButti K."/>
            <person name="Lipzen A."/>
            <person name="Ng V."/>
            <person name="Riley R."/>
            <person name="Sandor L."/>
            <person name="Barry K."/>
            <person name="Martinez A.T."/>
            <person name="Xiao Y."/>
            <person name="Gibbons J.G."/>
            <person name="Terashima K."/>
            <person name="Grigoriev I.V."/>
            <person name="Hibbett D."/>
        </authorList>
    </citation>
    <scope>NUCLEOTIDE SEQUENCE [LARGE SCALE GENOMIC DNA]</scope>
    <source>
        <strain evidence="9 10">TFB7810</strain>
    </source>
</reference>
<feature type="region of interest" description="Disordered" evidence="6">
    <location>
        <begin position="887"/>
        <end position="941"/>
    </location>
</feature>
<evidence type="ECO:0000259" key="8">
    <source>
        <dbReference type="PROSITE" id="PS51285"/>
    </source>
</evidence>
<evidence type="ECO:0000256" key="1">
    <source>
        <dbReference type="ARBA" id="ARBA00022527"/>
    </source>
</evidence>
<feature type="compositionally biased region" description="Polar residues" evidence="6">
    <location>
        <begin position="1"/>
        <end position="32"/>
    </location>
</feature>
<protein>
    <recommendedName>
        <fullName evidence="11">Kinase-like protein</fullName>
    </recommendedName>
</protein>
<name>A0A9W8TT42_9AGAR</name>
<organism evidence="9 10">
    <name type="scientific">Lentinula detonsa</name>
    <dbReference type="NCBI Taxonomy" id="2804962"/>
    <lineage>
        <taxon>Eukaryota</taxon>
        <taxon>Fungi</taxon>
        <taxon>Dikarya</taxon>
        <taxon>Basidiomycota</taxon>
        <taxon>Agaricomycotina</taxon>
        <taxon>Agaricomycetes</taxon>
        <taxon>Agaricomycetidae</taxon>
        <taxon>Agaricales</taxon>
        <taxon>Marasmiineae</taxon>
        <taxon>Omphalotaceae</taxon>
        <taxon>Lentinula</taxon>
    </lineage>
</organism>
<keyword evidence="1" id="KW-0723">Serine/threonine-protein kinase</keyword>
<dbReference type="PROSITE" id="PS51285">
    <property type="entry name" value="AGC_KINASE_CTER"/>
    <property type="match status" value="1"/>
</dbReference>
<dbReference type="InterPro" id="IPR000961">
    <property type="entry name" value="AGC-kinase_C"/>
</dbReference>
<keyword evidence="5" id="KW-0067">ATP-binding</keyword>
<dbReference type="SMART" id="SM00133">
    <property type="entry name" value="S_TK_X"/>
    <property type="match status" value="1"/>
</dbReference>
<feature type="region of interest" description="Disordered" evidence="6">
    <location>
        <begin position="1160"/>
        <end position="1335"/>
    </location>
</feature>
<feature type="compositionally biased region" description="Acidic residues" evidence="6">
    <location>
        <begin position="960"/>
        <end position="981"/>
    </location>
</feature>
<feature type="compositionally biased region" description="Polar residues" evidence="6">
    <location>
        <begin position="1164"/>
        <end position="1176"/>
    </location>
</feature>
<sequence>MPNTDSVRQSGSSSNPLQKVNSSLSRLSTGSPEASGAIAPRRSSSLKKADRGKGRGKGRSSASTLTFEEPESTVFIDREMLKNHMDTAPSRRGPVRIDQDGPWSVSVAESPHDSRSYSLYIKTPTHNLTLTRTIMEIVELDHKLHDSVASSSKLPALPLDPASIPVAPKRKSAFLNTLSRLASPTSAKSGTRRSAVNGSAPSAAPSGLPTPAVSPSVEQNDPFVSFTASSALLNAALPAPSATSTALAAYFTTLSNLQPVRQARAWKRFVRVRTDDLESTRVERAIKRVRSDLAAHVGGTRDKKEKGGKMNKLIESLTSESKTSEKRGGHDHDKEEKTTPAADHIVITEGVSDEPNRREDEGKELPDVPEAKPESGSGSLAEASNDQPLTSTVPEHAEPASSTTTTEATAFTANRAAVVDLSSTPRASEEEPRTAAASAPPLEVSATTTSRMPRSQSADPDRRMSRAYHTSVNEGNLSSSQTETGDESSSISTAARSVSKLARKKRKEANSSTAASLNGSGSQKELGKKKSQRKVCVDDFEMLRVLGKGCAGKVLLVRHKATSDLYAMKAITKRHVLAHQELQHTLTEQAVLKRMAAVDENGQANANGVVKDPFVVKLWWSFHDKENLFLVMDFHPGGDLATQLARWGRLGRDRARFYAAEIVEGVEGLHAAGVIYRDLKPENILIGADGHIVLTDFGLSKEFPRRRDAVTAPPTPSGKDFAGAQPPWMKDTSSEMGNGAPAVDTTTTFCGTAEYLAPEVIQALSYSYEIDWWSFGTMLYEMLTGITPFWANNHSDMYVRVLQDELQFPEDRSMDQDTKSLIRGLLQRNPALRMCEPRIKRHPYFSMIDWSHVYYKRYIPPYIPPIDPSNASDTQNFDDTFLDMEPVLDDFNDNENNTDTDQELENTDTDRTDGEETNTTPSQSRSSSIHPVSRGEEEDDSVDVFDGYSFKGRHSVLLDGEQDDEEASEEEETDEEEENEDIVGASLDDLSSPSLIETSTEIPEEDEELPEPKTPEARPKSLVDEDAVPPTATPSREPSTASPSEVPAGIIEAEARRSEELSPGSVPPPPPADKAKPALLPKTQPPKATRPPRRKERSGVHALDRYLSDGPDEAEAAERDEDEEEDWDFIEADGGEDRNGAKGTSLFARGVVDRYRLAVFRKASTPSRSGTMSRSVSGLSKSSDPSASPEASPSPSIRRGRNQGLTFRKTPRQFLRPRSPPPSSYSSKSAKTLSHSNSATMSTSSSSAGLLTPAPSAGGSTVPGSLHSLKSKESAASVGAQSYSSGTSANGDTAAEQLGEKPERHKTKKLKKYKENAEKVFSIFSNSPRQPSMSS</sequence>
<feature type="compositionally biased region" description="Low complexity" evidence="6">
    <location>
        <begin position="399"/>
        <end position="417"/>
    </location>
</feature>
<feature type="region of interest" description="Disordered" evidence="6">
    <location>
        <begin position="1"/>
        <end position="69"/>
    </location>
</feature>
<comment type="caution">
    <text evidence="9">The sequence shown here is derived from an EMBL/GenBank/DDBJ whole genome shotgun (WGS) entry which is preliminary data.</text>
</comment>
<feature type="region of interest" description="Disordered" evidence="6">
    <location>
        <begin position="182"/>
        <end position="216"/>
    </location>
</feature>
<keyword evidence="10" id="KW-1185">Reference proteome</keyword>
<feature type="compositionally biased region" description="Polar residues" evidence="6">
    <location>
        <begin position="445"/>
        <end position="458"/>
    </location>
</feature>
<dbReference type="GO" id="GO:0005524">
    <property type="term" value="F:ATP binding"/>
    <property type="evidence" value="ECO:0007669"/>
    <property type="project" value="UniProtKB-KW"/>
</dbReference>
<feature type="compositionally biased region" description="Low complexity" evidence="6">
    <location>
        <begin position="1224"/>
        <end position="1257"/>
    </location>
</feature>
<keyword evidence="3" id="KW-0547">Nucleotide-binding</keyword>